<reference evidence="2" key="1">
    <citation type="submission" date="2016-03" db="EMBL/GenBank/DDBJ databases">
        <title>Microsymbionts genomes from the relict species Vavilovia formosa.</title>
        <authorList>
            <person name="Chirak E."/>
            <person name="Kimeklis A."/>
            <person name="Kopat V."/>
            <person name="Andronov E."/>
        </authorList>
    </citation>
    <scope>NUCLEOTIDE SEQUENCE [LARGE SCALE GENOMIC DNA]</scope>
    <source>
        <strain evidence="2">Vaf12</strain>
    </source>
</reference>
<accession>A0A154IQQ8</accession>
<protein>
    <recommendedName>
        <fullName evidence="1">Nucleotidyltransferase-like domain-containing protein</fullName>
    </recommendedName>
</protein>
<dbReference type="AlphaFoldDB" id="A0A154IQQ8"/>
<comment type="caution">
    <text evidence="2">The sequence shown here is derived from an EMBL/GenBank/DDBJ whole genome shotgun (WGS) entry which is preliminary data.</text>
</comment>
<feature type="domain" description="Nucleotidyltransferase-like" evidence="1">
    <location>
        <begin position="1"/>
        <end position="65"/>
    </location>
</feature>
<dbReference type="EMBL" id="LVYU01000019">
    <property type="protein sequence ID" value="KZB02954.1"/>
    <property type="molecule type" value="Genomic_DNA"/>
</dbReference>
<dbReference type="Pfam" id="PF12281">
    <property type="entry name" value="NTP_transf_8"/>
    <property type="match status" value="1"/>
</dbReference>
<evidence type="ECO:0000313" key="2">
    <source>
        <dbReference type="EMBL" id="KZB02954.1"/>
    </source>
</evidence>
<sequence length="128" mass="14284">MVTVNVPAPEPYAVHKLIVASRRQNDDNGVLKREKDVQQASHLFEAMGATRRHSDLALAYCEAWERGQSWRDAIGRGLSFMRPDRRLQLMCVLAEGMAEIGEDAVHYGVQTDHDGVGEVSTPAPKSRR</sequence>
<evidence type="ECO:0000259" key="1">
    <source>
        <dbReference type="Pfam" id="PF12281"/>
    </source>
</evidence>
<gene>
    <name evidence="2" type="ORF">A4A59_36195</name>
</gene>
<dbReference type="RefSeq" id="WP_062940047.1">
    <property type="nucleotide sequence ID" value="NZ_CP171844.1"/>
</dbReference>
<dbReference type="InterPro" id="IPR058575">
    <property type="entry name" value="NTP_transf_8_dom"/>
</dbReference>
<name>A0A154IQQ8_RHILE</name>
<organism evidence="2">
    <name type="scientific">Rhizobium leguminosarum</name>
    <dbReference type="NCBI Taxonomy" id="384"/>
    <lineage>
        <taxon>Bacteria</taxon>
        <taxon>Pseudomonadati</taxon>
        <taxon>Pseudomonadota</taxon>
        <taxon>Alphaproteobacteria</taxon>
        <taxon>Hyphomicrobiales</taxon>
        <taxon>Rhizobiaceae</taxon>
        <taxon>Rhizobium/Agrobacterium group</taxon>
        <taxon>Rhizobium</taxon>
    </lineage>
</organism>
<proteinExistence type="predicted"/>